<accession>A0ABW9QNQ4</accession>
<name>A0ABW9QNQ4_9ACTN</name>
<dbReference type="SUPFAM" id="SSF50494">
    <property type="entry name" value="Trypsin-like serine proteases"/>
    <property type="match status" value="1"/>
</dbReference>
<dbReference type="PANTHER" id="PTHR43343">
    <property type="entry name" value="PEPTIDASE S12"/>
    <property type="match status" value="1"/>
</dbReference>
<evidence type="ECO:0000313" key="3">
    <source>
        <dbReference type="EMBL" id="MST31409.1"/>
    </source>
</evidence>
<dbReference type="EMBL" id="WJHE01000061">
    <property type="protein sequence ID" value="MST31409.1"/>
    <property type="molecule type" value="Genomic_DNA"/>
</dbReference>
<gene>
    <name evidence="3" type="ORF">GHK86_01505</name>
</gene>
<keyword evidence="4" id="KW-1185">Reference proteome</keyword>
<dbReference type="InterPro" id="IPR001940">
    <property type="entry name" value="Peptidase_S1C"/>
</dbReference>
<comment type="caution">
    <text evidence="3">The sequence shown here is derived from an EMBL/GenBank/DDBJ whole genome shotgun (WGS) entry which is preliminary data.</text>
</comment>
<evidence type="ECO:0000313" key="4">
    <source>
        <dbReference type="Proteomes" id="UP000437736"/>
    </source>
</evidence>
<organism evidence="3 4">
    <name type="scientific">Acidiferrimicrobium australe</name>
    <dbReference type="NCBI Taxonomy" id="2664430"/>
    <lineage>
        <taxon>Bacteria</taxon>
        <taxon>Bacillati</taxon>
        <taxon>Actinomycetota</taxon>
        <taxon>Acidimicrobiia</taxon>
        <taxon>Acidimicrobiales</taxon>
        <taxon>Acidimicrobiaceae</taxon>
        <taxon>Acidiferrimicrobium</taxon>
    </lineage>
</organism>
<proteinExistence type="predicted"/>
<evidence type="ECO:0000256" key="1">
    <source>
        <dbReference type="ARBA" id="ARBA00022670"/>
    </source>
</evidence>
<sequence length="321" mass="31166">MAAAAHDITPSLVDLDTALSYEGLQAAGTGIVFGRGGLVLTNNHVIEGETSLTAVDVATGRRYRGVVVGYDMASDVAVVRLVGAPGLPVARFAPGSAHLGQQVVAVGNAGGRGGTPTAAGGTVTGLDRSITASDQGGGTVEQLSGLISTNADVQLGDSGGSLVDAAGQVLGVDTATLRGVAFSGTGHEGFAIPIDTAMGIARRILAGRGSAAVHVGPTAFIGVRASASSCSAGAPGTSVSQGSGALVCDVIPDTGASAAGLVPGDLITALSGFPVRTPASLTHLLVERFHPGETVTVSFRGADGRGAGRGAAVTLGSGPPA</sequence>
<dbReference type="Gene3D" id="2.40.10.120">
    <property type="match status" value="1"/>
</dbReference>
<dbReference type="InterPro" id="IPR051201">
    <property type="entry name" value="Chloro_Bact_Ser_Proteases"/>
</dbReference>
<dbReference type="Pfam" id="PF13365">
    <property type="entry name" value="Trypsin_2"/>
    <property type="match status" value="1"/>
</dbReference>
<reference evidence="3 4" key="1">
    <citation type="submission" date="2019-11" db="EMBL/GenBank/DDBJ databases">
        <title>Acidiferrimicrobium australis gen. nov., sp. nov., an acidophilic and obligately heterotrophic, member of the Actinobacteria that catalyses dissimilatory oxido- reduction of iron isolated from metal-rich acidic water in Chile.</title>
        <authorList>
            <person name="Gonzalez D."/>
            <person name="Huber K."/>
            <person name="Hedrich S."/>
            <person name="Rojas-Villalobos C."/>
            <person name="Quatrini R."/>
            <person name="Dinamarca M.A."/>
            <person name="Schwarz A."/>
            <person name="Canales C."/>
            <person name="Nancucheo I."/>
        </authorList>
    </citation>
    <scope>NUCLEOTIDE SEQUENCE [LARGE SCALE GENOMIC DNA]</scope>
    <source>
        <strain evidence="3 4">USS-CCA1</strain>
    </source>
</reference>
<evidence type="ECO:0000256" key="2">
    <source>
        <dbReference type="ARBA" id="ARBA00022801"/>
    </source>
</evidence>
<dbReference type="Proteomes" id="UP000437736">
    <property type="component" value="Unassembled WGS sequence"/>
</dbReference>
<dbReference type="Gene3D" id="2.30.42.10">
    <property type="match status" value="1"/>
</dbReference>
<dbReference type="SUPFAM" id="SSF50156">
    <property type="entry name" value="PDZ domain-like"/>
    <property type="match status" value="1"/>
</dbReference>
<keyword evidence="2" id="KW-0378">Hydrolase</keyword>
<dbReference type="InterPro" id="IPR009003">
    <property type="entry name" value="Peptidase_S1_PA"/>
</dbReference>
<protein>
    <submittedName>
        <fullName evidence="3">PDZ domain-containing protein</fullName>
    </submittedName>
</protein>
<dbReference type="PANTHER" id="PTHR43343:SF3">
    <property type="entry name" value="PROTEASE DO-LIKE 8, CHLOROPLASTIC"/>
    <property type="match status" value="1"/>
</dbReference>
<dbReference type="InterPro" id="IPR036034">
    <property type="entry name" value="PDZ_sf"/>
</dbReference>
<dbReference type="PRINTS" id="PR00834">
    <property type="entry name" value="PROTEASES2C"/>
</dbReference>
<keyword evidence="1" id="KW-0645">Protease</keyword>